<keyword evidence="4" id="KW-1185">Reference proteome</keyword>
<dbReference type="KEGG" id="dpo:4804874"/>
<keyword evidence="1" id="KW-0175">Coiled coil</keyword>
<dbReference type="RefSeq" id="XP_015040251.2">
    <property type="nucleotide sequence ID" value="XM_015184765.2"/>
</dbReference>
<feature type="region of interest" description="Disordered" evidence="2">
    <location>
        <begin position="560"/>
        <end position="579"/>
    </location>
</feature>
<dbReference type="InterPro" id="IPR001810">
    <property type="entry name" value="F-box_dom"/>
</dbReference>
<dbReference type="InterPro" id="IPR039719">
    <property type="entry name" value="FBXO28"/>
</dbReference>
<dbReference type="PANTHER" id="PTHR13252">
    <property type="entry name" value="F-BOX ONLY PROTEIN 28"/>
    <property type="match status" value="1"/>
</dbReference>
<dbReference type="ExpressionAtlas" id="A0A6I8VGD4">
    <property type="expression patterns" value="baseline"/>
</dbReference>
<dbReference type="SUPFAM" id="SSF81383">
    <property type="entry name" value="F-box domain"/>
    <property type="match status" value="1"/>
</dbReference>
<proteinExistence type="predicted"/>
<dbReference type="GO" id="GO:0003713">
    <property type="term" value="F:transcription coactivator activity"/>
    <property type="evidence" value="ECO:0007669"/>
    <property type="project" value="TreeGrafter"/>
</dbReference>
<gene>
    <name evidence="5 6 7 8 9" type="primary">dmpd</name>
</gene>
<dbReference type="PANTHER" id="PTHR13252:SF1">
    <property type="entry name" value="DAMPENED, ISOFORM A"/>
    <property type="match status" value="1"/>
</dbReference>
<evidence type="ECO:0000259" key="3">
    <source>
        <dbReference type="PROSITE" id="PS50181"/>
    </source>
</evidence>
<protein>
    <submittedName>
        <fullName evidence="5 6">F-box only protein 28</fullName>
    </submittedName>
</protein>
<evidence type="ECO:0000313" key="4">
    <source>
        <dbReference type="Proteomes" id="UP000001819"/>
    </source>
</evidence>
<dbReference type="AlphaFoldDB" id="A0A6I8VGD4"/>
<evidence type="ECO:0000313" key="7">
    <source>
        <dbReference type="RefSeq" id="XP_015040250.2"/>
    </source>
</evidence>
<evidence type="ECO:0000256" key="1">
    <source>
        <dbReference type="SAM" id="Coils"/>
    </source>
</evidence>
<dbReference type="Proteomes" id="UP000001819">
    <property type="component" value="Chromosome 3"/>
</dbReference>
<name>A0A6I8VGD4_DROPS</name>
<evidence type="ECO:0000256" key="2">
    <source>
        <dbReference type="SAM" id="MobiDB-lite"/>
    </source>
</evidence>
<feature type="coiled-coil region" evidence="1">
    <location>
        <begin position="354"/>
        <end position="381"/>
    </location>
</feature>
<feature type="compositionally biased region" description="Polar residues" evidence="2">
    <location>
        <begin position="16"/>
        <end position="32"/>
    </location>
</feature>
<feature type="region of interest" description="Disordered" evidence="2">
    <location>
        <begin position="1"/>
        <end position="61"/>
    </location>
</feature>
<dbReference type="GO" id="GO:0005634">
    <property type="term" value="C:nucleus"/>
    <property type="evidence" value="ECO:0007669"/>
    <property type="project" value="TreeGrafter"/>
</dbReference>
<dbReference type="RefSeq" id="XP_015040250.2">
    <property type="nucleotide sequence ID" value="XM_015184764.2"/>
</dbReference>
<evidence type="ECO:0000313" key="9">
    <source>
        <dbReference type="RefSeq" id="XP_015040252.2"/>
    </source>
</evidence>
<dbReference type="CDD" id="cd22100">
    <property type="entry name" value="F-box_FBXO28"/>
    <property type="match status" value="1"/>
</dbReference>
<reference evidence="4" key="1">
    <citation type="submission" date="2024-06" db="UniProtKB">
        <authorList>
            <consortium name="RefSeq"/>
        </authorList>
    </citation>
    <scope>NUCLEOTIDE SEQUENCE [LARGE SCALE GENOMIC DNA]</scope>
    <source>
        <strain evidence="4">MV2-25</strain>
    </source>
</reference>
<organism evidence="4 9">
    <name type="scientific">Drosophila pseudoobscura pseudoobscura</name>
    <name type="common">Fruit fly</name>
    <dbReference type="NCBI Taxonomy" id="46245"/>
    <lineage>
        <taxon>Eukaryota</taxon>
        <taxon>Metazoa</taxon>
        <taxon>Ecdysozoa</taxon>
        <taxon>Arthropoda</taxon>
        <taxon>Hexapoda</taxon>
        <taxon>Insecta</taxon>
        <taxon>Pterygota</taxon>
        <taxon>Neoptera</taxon>
        <taxon>Endopterygota</taxon>
        <taxon>Diptera</taxon>
        <taxon>Brachycera</taxon>
        <taxon>Muscomorpha</taxon>
        <taxon>Ephydroidea</taxon>
        <taxon>Drosophilidae</taxon>
        <taxon>Drosophila</taxon>
        <taxon>Sophophora</taxon>
    </lineage>
</organism>
<evidence type="ECO:0000313" key="6">
    <source>
        <dbReference type="RefSeq" id="XP_015040249.2"/>
    </source>
</evidence>
<dbReference type="Pfam" id="PF00646">
    <property type="entry name" value="F-box"/>
    <property type="match status" value="1"/>
</dbReference>
<feature type="compositionally biased region" description="Polar residues" evidence="2">
    <location>
        <begin position="39"/>
        <end position="59"/>
    </location>
</feature>
<evidence type="ECO:0000313" key="5">
    <source>
        <dbReference type="RefSeq" id="XP_001361363.2"/>
    </source>
</evidence>
<dbReference type="InterPro" id="IPR036047">
    <property type="entry name" value="F-box-like_dom_sf"/>
</dbReference>
<dbReference type="RefSeq" id="XP_015040249.2">
    <property type="nucleotide sequence ID" value="XM_015184763.2"/>
</dbReference>
<dbReference type="RefSeq" id="XP_015040252.2">
    <property type="nucleotide sequence ID" value="XM_015184766.2"/>
</dbReference>
<feature type="domain" description="F-box" evidence="3">
    <location>
        <begin position="93"/>
        <end position="142"/>
    </location>
</feature>
<evidence type="ECO:0000313" key="8">
    <source>
        <dbReference type="RefSeq" id="XP_015040251.2"/>
    </source>
</evidence>
<accession>A0A6I8VGD4</accession>
<sequence>MVSTRQMCGGAGPATGNGSVSEPASSSNTSLPAQREAATRTSVLRRTTTCNSQPQSSPASLAFSARVEARQIYRAGSSGASTSSLSSDLSAPVPNILDLPTELLENIVGFLDYKNVSNLRMVSHRFNDICMVILNGAFARQIKTTYNRFHSIKANMPRRESARRSHPLACECDIIETCYMRLSLLHMSMGKHIERGHCCFFPGAILDEVNAILKYISITPKLQRPYRVTDELFDLSTMAMEYFKDRIEPMLPGLAYFNKSFYTLPTTTKRPTLAIASELADSDSNSPPQNHMVLRKGIRKIKQGMKMYNNQLSVLRTDLRTCKRKAAEQSKLFAEQQNLLSEHQKQTLEYASRLDENDKKNEEMARKLSTLLQELNKCKTELQFWRSKSPAIPAVCSSCNQKVAPVVPPEDFQALVNQGVDPEHIIIINDDADNETEVSVGELKEFTSPDESTTAKLLAVNSASKNLKRKHPSEAQSNILASTSKAADAALSLELASPSGGGGSGGTVRAGGYSPKLFYGTHQRSGVIVSPVSMKQCSSPALVTMAPALEALEELEESKKARRVQKANRCVNTAGKRSK</sequence>
<dbReference type="RefSeq" id="XP_001361363.2">
    <property type="nucleotide sequence ID" value="XM_001361326.3"/>
</dbReference>
<reference evidence="5 6" key="2">
    <citation type="submission" date="2025-04" db="UniProtKB">
        <authorList>
            <consortium name="RefSeq"/>
        </authorList>
    </citation>
    <scope>IDENTIFICATION</scope>
    <source>
        <strain evidence="5 6">MV-25-SWS-2005</strain>
        <strain evidence="4">MV2-25</strain>
        <tissue evidence="5 6">Whole body</tissue>
    </source>
</reference>
<dbReference type="PROSITE" id="PS50181">
    <property type="entry name" value="FBOX"/>
    <property type="match status" value="1"/>
</dbReference>